<accession>A0ABQ1W7Q7</accession>
<protein>
    <recommendedName>
        <fullName evidence="1">DUF7149 domain-containing protein</fullName>
    </recommendedName>
</protein>
<name>A0ABQ1W7Q7_9BACT</name>
<reference evidence="3" key="1">
    <citation type="journal article" date="2019" name="Int. J. Syst. Evol. Microbiol.">
        <title>The Global Catalogue of Microorganisms (GCM) 10K type strain sequencing project: providing services to taxonomists for standard genome sequencing and annotation.</title>
        <authorList>
            <consortium name="The Broad Institute Genomics Platform"/>
            <consortium name="The Broad Institute Genome Sequencing Center for Infectious Disease"/>
            <person name="Wu L."/>
            <person name="Ma J."/>
        </authorList>
    </citation>
    <scope>NUCLEOTIDE SEQUENCE [LARGE SCALE GENOMIC DNA]</scope>
    <source>
        <strain evidence="3">CGMCC 1.12749</strain>
    </source>
</reference>
<sequence>MERFEAALCTLLDSINPHETEVHAKNHLRDFLKAVFYNG</sequence>
<proteinExistence type="predicted"/>
<evidence type="ECO:0000313" key="2">
    <source>
        <dbReference type="EMBL" id="GGG16183.1"/>
    </source>
</evidence>
<dbReference type="EMBL" id="BMFP01000003">
    <property type="protein sequence ID" value="GGG16183.1"/>
    <property type="molecule type" value="Genomic_DNA"/>
</dbReference>
<evidence type="ECO:0000259" key="1">
    <source>
        <dbReference type="Pfam" id="PF23653"/>
    </source>
</evidence>
<dbReference type="Proteomes" id="UP000634043">
    <property type="component" value="Unassembled WGS sequence"/>
</dbReference>
<feature type="domain" description="DUF7149" evidence="1">
    <location>
        <begin position="1"/>
        <end position="38"/>
    </location>
</feature>
<evidence type="ECO:0000313" key="3">
    <source>
        <dbReference type="Proteomes" id="UP000634043"/>
    </source>
</evidence>
<keyword evidence="3" id="KW-1185">Reference proteome</keyword>
<dbReference type="Pfam" id="PF23653">
    <property type="entry name" value="DUF7149"/>
    <property type="match status" value="1"/>
</dbReference>
<dbReference type="InterPro" id="IPR055573">
    <property type="entry name" value="DUF7149"/>
</dbReference>
<organism evidence="2 3">
    <name type="scientific">Pontibacter amylolyticus</name>
    <dbReference type="NCBI Taxonomy" id="1424080"/>
    <lineage>
        <taxon>Bacteria</taxon>
        <taxon>Pseudomonadati</taxon>
        <taxon>Bacteroidota</taxon>
        <taxon>Cytophagia</taxon>
        <taxon>Cytophagales</taxon>
        <taxon>Hymenobacteraceae</taxon>
        <taxon>Pontibacter</taxon>
    </lineage>
</organism>
<gene>
    <name evidence="2" type="ORF">GCM10011323_20660</name>
</gene>
<comment type="caution">
    <text evidence="2">The sequence shown here is derived from an EMBL/GenBank/DDBJ whole genome shotgun (WGS) entry which is preliminary data.</text>
</comment>